<evidence type="ECO:0000313" key="4">
    <source>
        <dbReference type="EMBL" id="MFG6446651.1"/>
    </source>
</evidence>
<dbReference type="Proteomes" id="UP001606099">
    <property type="component" value="Unassembled WGS sequence"/>
</dbReference>
<organism evidence="4 5">
    <name type="scientific">Roseateles rivi</name>
    <dbReference type="NCBI Taxonomy" id="3299028"/>
    <lineage>
        <taxon>Bacteria</taxon>
        <taxon>Pseudomonadati</taxon>
        <taxon>Pseudomonadota</taxon>
        <taxon>Betaproteobacteria</taxon>
        <taxon>Burkholderiales</taxon>
        <taxon>Sphaerotilaceae</taxon>
        <taxon>Roseateles</taxon>
    </lineage>
</organism>
<dbReference type="PROSITE" id="PS51387">
    <property type="entry name" value="FAD_PCMH"/>
    <property type="match status" value="1"/>
</dbReference>
<dbReference type="Pfam" id="PF01565">
    <property type="entry name" value="FAD_binding_4"/>
    <property type="match status" value="1"/>
</dbReference>
<evidence type="ECO:0000256" key="1">
    <source>
        <dbReference type="ARBA" id="ARBA00022630"/>
    </source>
</evidence>
<dbReference type="GO" id="GO:0019154">
    <property type="term" value="F:glycolate dehydrogenase activity"/>
    <property type="evidence" value="ECO:0007669"/>
    <property type="project" value="UniProtKB-EC"/>
</dbReference>
<dbReference type="PANTHER" id="PTHR11748:SF103">
    <property type="entry name" value="GLYCOLATE OXIDASE SUBUNIT GLCE"/>
    <property type="match status" value="1"/>
</dbReference>
<proteinExistence type="predicted"/>
<keyword evidence="1" id="KW-0285">Flavoprotein</keyword>
<reference evidence="4 5" key="1">
    <citation type="submission" date="2024-08" db="EMBL/GenBank/DDBJ databases">
        <authorList>
            <person name="Lu H."/>
        </authorList>
    </citation>
    <scope>NUCLEOTIDE SEQUENCE [LARGE SCALE GENOMIC DNA]</scope>
    <source>
        <strain evidence="4 5">BYS180W</strain>
    </source>
</reference>
<dbReference type="InterPro" id="IPR016166">
    <property type="entry name" value="FAD-bd_PCMH"/>
</dbReference>
<dbReference type="NCBIfam" id="NF008439">
    <property type="entry name" value="PRK11282.1"/>
    <property type="match status" value="1"/>
</dbReference>
<dbReference type="InterPro" id="IPR016169">
    <property type="entry name" value="FAD-bd_PCMH_sub2"/>
</dbReference>
<dbReference type="InterPro" id="IPR016164">
    <property type="entry name" value="FAD-linked_Oxase-like_C"/>
</dbReference>
<evidence type="ECO:0000313" key="5">
    <source>
        <dbReference type="Proteomes" id="UP001606099"/>
    </source>
</evidence>
<dbReference type="PANTHER" id="PTHR11748">
    <property type="entry name" value="D-LACTATE DEHYDROGENASE"/>
    <property type="match status" value="1"/>
</dbReference>
<dbReference type="SUPFAM" id="SSF56176">
    <property type="entry name" value="FAD-binding/transporter-associated domain-like"/>
    <property type="match status" value="1"/>
</dbReference>
<dbReference type="EC" id="1.1.99.14" evidence="4"/>
<dbReference type="InterPro" id="IPR036318">
    <property type="entry name" value="FAD-bd_PCMH-like_sf"/>
</dbReference>
<dbReference type="SUPFAM" id="SSF55103">
    <property type="entry name" value="FAD-linked oxidases, C-terminal domain"/>
    <property type="match status" value="1"/>
</dbReference>
<dbReference type="InterPro" id="IPR006094">
    <property type="entry name" value="Oxid_FAD_bind_N"/>
</dbReference>
<keyword evidence="5" id="KW-1185">Reference proteome</keyword>
<keyword evidence="2" id="KW-0274">FAD</keyword>
<dbReference type="RefSeq" id="WP_394457699.1">
    <property type="nucleotide sequence ID" value="NZ_JBIGHZ010000001.1"/>
</dbReference>
<evidence type="ECO:0000256" key="2">
    <source>
        <dbReference type="ARBA" id="ARBA00022827"/>
    </source>
</evidence>
<dbReference type="Gene3D" id="3.30.465.10">
    <property type="match status" value="1"/>
</dbReference>
<feature type="domain" description="FAD-binding PCMH-type" evidence="3">
    <location>
        <begin position="1"/>
        <end position="174"/>
    </location>
</feature>
<dbReference type="EMBL" id="JBIGHZ010000001">
    <property type="protein sequence ID" value="MFG6446651.1"/>
    <property type="molecule type" value="Genomic_DNA"/>
</dbReference>
<protein>
    <submittedName>
        <fullName evidence="4">Glycolate oxidase subunit GlcE</fullName>
        <ecNumber evidence="4">1.1.99.14</ecNumber>
    </submittedName>
</protein>
<gene>
    <name evidence="4" type="primary">glcE</name>
    <name evidence="4" type="ORF">ACG0Z6_00190</name>
</gene>
<keyword evidence="4" id="KW-0560">Oxidoreductase</keyword>
<name>A0ABW7FQR6_9BURK</name>
<sequence length="368" mass="38976">MLPYPIRALQERIRAAAAEHQTLRIVGHGSKDFWGAAPAGEPLSTRELSGIGAYEPSELVVTVGAGTPLVELEAALAQCGQVLAFEPPRLGPPERSGTVGGMVASGLAGPARLASGGVRDHVLGVQLLNGRAELLRFGGTVMKNVAGFDVSRVMAGSWGALGLLVEVSLKVLPQAPAQRTLCFELTQAQALAQLVRWSSQALPLQASAWEQGVLRLRLAGAAAAVQTAAARLGGDSLPEAQASAYWQSLRDQQHPWFEQACAAADAGAQLWRLSLPPGTAELPLEAATLLEWHGCQRWLLLPPTQAPAPALQALAASLGGQATLYRCSDRSLRRAQPLGAVELRLQQNLLEAFDPDRVFHAGRLHDEL</sequence>
<accession>A0ABW7FQR6</accession>
<comment type="caution">
    <text evidence="4">The sequence shown here is derived from an EMBL/GenBank/DDBJ whole genome shotgun (WGS) entry which is preliminary data.</text>
</comment>
<evidence type="ECO:0000259" key="3">
    <source>
        <dbReference type="PROSITE" id="PS51387"/>
    </source>
</evidence>